<accession>A0ABP8XLR2</accession>
<evidence type="ECO:0000313" key="3">
    <source>
        <dbReference type="Proteomes" id="UP001499974"/>
    </source>
</evidence>
<feature type="domain" description="DUF222" evidence="1">
    <location>
        <begin position="84"/>
        <end position="319"/>
    </location>
</feature>
<keyword evidence="3" id="KW-1185">Reference proteome</keyword>
<dbReference type="EMBL" id="BAABKM010000002">
    <property type="protein sequence ID" value="GAA4710280.1"/>
    <property type="molecule type" value="Genomic_DNA"/>
</dbReference>
<dbReference type="InterPro" id="IPR003870">
    <property type="entry name" value="DUF222"/>
</dbReference>
<dbReference type="CDD" id="cd00085">
    <property type="entry name" value="HNHc"/>
    <property type="match status" value="1"/>
</dbReference>
<name>A0ABP8XLR2_9ACTN</name>
<protein>
    <recommendedName>
        <fullName evidence="1">DUF222 domain-containing protein</fullName>
    </recommendedName>
</protein>
<dbReference type="RefSeq" id="WP_345522334.1">
    <property type="nucleotide sequence ID" value="NZ_BAABKM010000002.1"/>
</dbReference>
<evidence type="ECO:0000313" key="2">
    <source>
        <dbReference type="EMBL" id="GAA4710280.1"/>
    </source>
</evidence>
<dbReference type="Pfam" id="PF02720">
    <property type="entry name" value="DUF222"/>
    <property type="match status" value="1"/>
</dbReference>
<sequence>MSEGQNTTGSGESYDSPDQVLAALHDRHLVVNQAEIDKLKLAVAWAVMNPTDTIDDAATVDGTQGELAVAGEGAPLVAEFCVGDLALALGMSTDAGRTYLGDAVEIRYRLPKIWAAVTAGRVQVWKARKIAQATKPLCRDGARHVDAHLAHDVGRCSFAQIDRAVEDAIRRFDPALAEKRRREAADERCLDVDLDQVSFNGTVHVDGELDLADAIDFNDAIAAGAKELADLGSTESLNVRRSMAAGALARRELTLDLGTGEQSDEPRPQRKRELVIYVHLSDSAVTGVAGVENTRSAVSVDQVKGWCAGTSTKVIVRPVIDLNEHLSTDAYRPTDTMREQAVLTNATCVFPHCTRPARPADLDHLENFDGTNTESPNLAPLCRSHHRYKTHGGWTVVRTGPTTFTWTTPYGYTYAWDTSHTRHIR</sequence>
<gene>
    <name evidence="2" type="ORF">GCM10023349_31520</name>
</gene>
<proteinExistence type="predicted"/>
<evidence type="ECO:0000259" key="1">
    <source>
        <dbReference type="Pfam" id="PF02720"/>
    </source>
</evidence>
<dbReference type="InterPro" id="IPR003615">
    <property type="entry name" value="HNH_nuc"/>
</dbReference>
<comment type="caution">
    <text evidence="2">The sequence shown here is derived from an EMBL/GenBank/DDBJ whole genome shotgun (WGS) entry which is preliminary data.</text>
</comment>
<dbReference type="Proteomes" id="UP001499974">
    <property type="component" value="Unassembled WGS sequence"/>
</dbReference>
<organism evidence="2 3">
    <name type="scientific">Nocardioides conyzicola</name>
    <dbReference type="NCBI Taxonomy" id="1651781"/>
    <lineage>
        <taxon>Bacteria</taxon>
        <taxon>Bacillati</taxon>
        <taxon>Actinomycetota</taxon>
        <taxon>Actinomycetes</taxon>
        <taxon>Propionibacteriales</taxon>
        <taxon>Nocardioidaceae</taxon>
        <taxon>Nocardioides</taxon>
    </lineage>
</organism>
<reference evidence="3" key="1">
    <citation type="journal article" date="2019" name="Int. J. Syst. Evol. Microbiol.">
        <title>The Global Catalogue of Microorganisms (GCM) 10K type strain sequencing project: providing services to taxonomists for standard genome sequencing and annotation.</title>
        <authorList>
            <consortium name="The Broad Institute Genomics Platform"/>
            <consortium name="The Broad Institute Genome Sequencing Center for Infectious Disease"/>
            <person name="Wu L."/>
            <person name="Ma J."/>
        </authorList>
    </citation>
    <scope>NUCLEOTIDE SEQUENCE [LARGE SCALE GENOMIC DNA]</scope>
    <source>
        <strain evidence="3">JCM 18531</strain>
    </source>
</reference>